<evidence type="ECO:0000313" key="2">
    <source>
        <dbReference type="EMBL" id="KAF2021005.1"/>
    </source>
</evidence>
<gene>
    <name evidence="2" type="ORF">BU24DRAFT_404066</name>
</gene>
<protein>
    <submittedName>
        <fullName evidence="2">Uncharacterized protein</fullName>
    </submittedName>
</protein>
<feature type="region of interest" description="Disordered" evidence="1">
    <location>
        <begin position="520"/>
        <end position="605"/>
    </location>
</feature>
<reference evidence="2" key="1">
    <citation type="journal article" date="2020" name="Stud. Mycol.">
        <title>101 Dothideomycetes genomes: a test case for predicting lifestyles and emergence of pathogens.</title>
        <authorList>
            <person name="Haridas S."/>
            <person name="Albert R."/>
            <person name="Binder M."/>
            <person name="Bloem J."/>
            <person name="Labutti K."/>
            <person name="Salamov A."/>
            <person name="Andreopoulos B."/>
            <person name="Baker S."/>
            <person name="Barry K."/>
            <person name="Bills G."/>
            <person name="Bluhm B."/>
            <person name="Cannon C."/>
            <person name="Castanera R."/>
            <person name="Culley D."/>
            <person name="Daum C."/>
            <person name="Ezra D."/>
            <person name="Gonzalez J."/>
            <person name="Henrissat B."/>
            <person name="Kuo A."/>
            <person name="Liang C."/>
            <person name="Lipzen A."/>
            <person name="Lutzoni F."/>
            <person name="Magnuson J."/>
            <person name="Mondo S."/>
            <person name="Nolan M."/>
            <person name="Ohm R."/>
            <person name="Pangilinan J."/>
            <person name="Park H.-J."/>
            <person name="Ramirez L."/>
            <person name="Alfaro M."/>
            <person name="Sun H."/>
            <person name="Tritt A."/>
            <person name="Yoshinaga Y."/>
            <person name="Zwiers L.-H."/>
            <person name="Turgeon B."/>
            <person name="Goodwin S."/>
            <person name="Spatafora J."/>
            <person name="Crous P."/>
            <person name="Grigoriev I."/>
        </authorList>
    </citation>
    <scope>NUCLEOTIDE SEQUENCE</scope>
    <source>
        <strain evidence="2">CBS 175.79</strain>
    </source>
</reference>
<feature type="compositionally biased region" description="Polar residues" evidence="1">
    <location>
        <begin position="520"/>
        <end position="531"/>
    </location>
</feature>
<accession>A0A6A5Y622</accession>
<feature type="compositionally biased region" description="Acidic residues" evidence="1">
    <location>
        <begin position="558"/>
        <end position="567"/>
    </location>
</feature>
<feature type="region of interest" description="Disordered" evidence="1">
    <location>
        <begin position="1"/>
        <end position="25"/>
    </location>
</feature>
<dbReference type="Proteomes" id="UP000799778">
    <property type="component" value="Unassembled WGS sequence"/>
</dbReference>
<proteinExistence type="predicted"/>
<feature type="region of interest" description="Disordered" evidence="1">
    <location>
        <begin position="444"/>
        <end position="507"/>
    </location>
</feature>
<name>A0A6A5Y622_9PLEO</name>
<keyword evidence="3" id="KW-1185">Reference proteome</keyword>
<feature type="region of interest" description="Disordered" evidence="1">
    <location>
        <begin position="382"/>
        <end position="421"/>
    </location>
</feature>
<feature type="compositionally biased region" description="Acidic residues" evidence="1">
    <location>
        <begin position="463"/>
        <end position="478"/>
    </location>
</feature>
<feature type="compositionally biased region" description="Polar residues" evidence="1">
    <location>
        <begin position="1"/>
        <end position="12"/>
    </location>
</feature>
<dbReference type="RefSeq" id="XP_033389344.1">
    <property type="nucleotide sequence ID" value="XM_033525621.1"/>
</dbReference>
<evidence type="ECO:0000313" key="3">
    <source>
        <dbReference type="Proteomes" id="UP000799778"/>
    </source>
</evidence>
<feature type="region of interest" description="Disordered" evidence="1">
    <location>
        <begin position="335"/>
        <end position="367"/>
    </location>
</feature>
<feature type="compositionally biased region" description="Basic and acidic residues" evidence="1">
    <location>
        <begin position="345"/>
        <end position="367"/>
    </location>
</feature>
<evidence type="ECO:0000256" key="1">
    <source>
        <dbReference type="SAM" id="MobiDB-lite"/>
    </source>
</evidence>
<feature type="compositionally biased region" description="Basic and acidic residues" evidence="1">
    <location>
        <begin position="444"/>
        <end position="459"/>
    </location>
</feature>
<dbReference type="GeneID" id="54283018"/>
<sequence>MSSGQQDSTANAPSGAGTETEAKPNDPCLFLAGYKERVPQNVQEMDTWMVDMKATLLARLRYTQRASAEEEVKSLDDSNPTISSQINQKLKRIGSIWEKWLPEHDVVEGEIRDSKRLQQMINEIAEPYHELHEYHLNNKTWAKKEEHMFAQQCWEDFLYYQNEWNRRGPPWNVEPIMMSKRGIQWPTNDAYVGWLSHLISLYDKFQIGSRENMPDRLTPEDAHRYSNSIRHTTPFEGRLSHLRTKFPHNDKEVHYDWESFNQAREHLSGEQVEGKFWKMYHEGGKKGKWGLQTSFEDGTWGSEPTRIRRDGKAQKLLHSNGSEYLELGQWRIFPKRSSPTGTGKSNDDNTKSNDDNAKSKTHPLIEKGIRYKQKLVKETQTIQQIDTDEQGNPVRDKSGKWKTTSSDITIEKHQPETDAEGALIRDHNKYYEFTARAYAVEETSRIDSENRQSRRHDYGSDEFSADEDSAAIEPESDTDVGSPALRYGRRSPGNSEHGPEEIDFESPFEGDLFQKSYRECSSTGCSRSGTKTVDPHRANTEAITEDSNDKPPSGGAEENNDADEERDSNDNSPNPSTSKLQVHTVLRNPPTTSNRKSPQPSVMPSHLDDFEVQALYTQLDIHVEKVGLVNFAIKRDFDVDSFMGNLRNHALRLWGKERPVHVVRNRLNQYARILTPDARDLENRQKTGTVPSTELYPKGIRYRIAQLEQQEKEIKKKKKKK</sequence>
<organism evidence="2 3">
    <name type="scientific">Aaosphaeria arxii CBS 175.79</name>
    <dbReference type="NCBI Taxonomy" id="1450172"/>
    <lineage>
        <taxon>Eukaryota</taxon>
        <taxon>Fungi</taxon>
        <taxon>Dikarya</taxon>
        <taxon>Ascomycota</taxon>
        <taxon>Pezizomycotina</taxon>
        <taxon>Dothideomycetes</taxon>
        <taxon>Pleosporomycetidae</taxon>
        <taxon>Pleosporales</taxon>
        <taxon>Pleosporales incertae sedis</taxon>
        <taxon>Aaosphaeria</taxon>
    </lineage>
</organism>
<feature type="compositionally biased region" description="Polar residues" evidence="1">
    <location>
        <begin position="589"/>
        <end position="602"/>
    </location>
</feature>
<dbReference type="OrthoDB" id="3787237at2759"/>
<dbReference type="AlphaFoldDB" id="A0A6A5Y622"/>
<dbReference type="EMBL" id="ML978066">
    <property type="protein sequence ID" value="KAF2021005.1"/>
    <property type="molecule type" value="Genomic_DNA"/>
</dbReference>